<name>A0ABZ2H6D2_9PSED</name>
<organism evidence="2 3">
    <name type="scientific">Pseudomonas bubulae</name>
    <dbReference type="NCBI Taxonomy" id="2316085"/>
    <lineage>
        <taxon>Bacteria</taxon>
        <taxon>Pseudomonadati</taxon>
        <taxon>Pseudomonadota</taxon>
        <taxon>Gammaproteobacteria</taxon>
        <taxon>Pseudomonadales</taxon>
        <taxon>Pseudomonadaceae</taxon>
        <taxon>Pseudomonas</taxon>
    </lineage>
</organism>
<dbReference type="EC" id="3.4.-.-" evidence="2"/>
<keyword evidence="3" id="KW-1185">Reference proteome</keyword>
<dbReference type="CDD" id="cd07344">
    <property type="entry name" value="M48_yhfN_like"/>
    <property type="match status" value="1"/>
</dbReference>
<feature type="domain" description="YgjP-like metallopeptidase" evidence="1">
    <location>
        <begin position="23"/>
        <end position="227"/>
    </location>
</feature>
<dbReference type="Gene3D" id="3.30.2010.10">
    <property type="entry name" value="Metalloproteases ('zincins'), catalytic domain"/>
    <property type="match status" value="1"/>
</dbReference>
<sequence length="237" mass="28236">MATVHIGSLEVELNRKAIKNLHISVLPPQGRVRVSAPEHLSDTAVRTAVIQRLAWIRKQQKDFAAQPRQTERKMVSGETHYLWGRRYRLEVTERIGKAEIKRSKMRLRLYVRPETDLKTRMHLLNDWYRVELKARVQELIGDWEVRLGVCPSFWGIKKMKTKWGSCNTQAKRIWLNLELAKKPPECLEFILVHELVHLLERHHNQRFVRLMDDFLPHWKESKSRLNSSPLAHDEWRY</sequence>
<dbReference type="InterPro" id="IPR053136">
    <property type="entry name" value="UTP_pyrophosphatase-like"/>
</dbReference>
<gene>
    <name evidence="2" type="ORF">V6B39_00440</name>
</gene>
<proteinExistence type="predicted"/>
<dbReference type="Proteomes" id="UP001369248">
    <property type="component" value="Chromosome"/>
</dbReference>
<keyword evidence="2" id="KW-0482">Metalloprotease</keyword>
<keyword evidence="2" id="KW-0645">Protease</keyword>
<protein>
    <submittedName>
        <fullName evidence="2">SprT family zinc-dependent metalloprotease</fullName>
        <ecNumber evidence="2">3.4.-.-</ecNumber>
    </submittedName>
</protein>
<dbReference type="RefSeq" id="WP_338660364.1">
    <property type="nucleotide sequence ID" value="NZ_CP146072.1"/>
</dbReference>
<reference evidence="3" key="1">
    <citation type="submission" date="2024-02" db="EMBL/GenBank/DDBJ databases">
        <title>Exploring bacterial hosts of class 1 integrons in salad vegetable microbiomes with epicPCR.</title>
        <authorList>
            <person name="Qi Q."/>
            <person name="Ghaly T.M."/>
            <person name="Gillings M.R."/>
            <person name="Tetu S.G."/>
        </authorList>
    </citation>
    <scope>NUCLEOTIDE SEQUENCE [LARGE SCALE GENOMIC DNA]</scope>
    <source>
        <strain evidence="3">S2-2023-2</strain>
    </source>
</reference>
<dbReference type="Pfam" id="PF01863">
    <property type="entry name" value="YgjP-like"/>
    <property type="match status" value="1"/>
</dbReference>
<evidence type="ECO:0000313" key="2">
    <source>
        <dbReference type="EMBL" id="WWR37942.1"/>
    </source>
</evidence>
<evidence type="ECO:0000313" key="3">
    <source>
        <dbReference type="Proteomes" id="UP001369248"/>
    </source>
</evidence>
<evidence type="ECO:0000259" key="1">
    <source>
        <dbReference type="Pfam" id="PF01863"/>
    </source>
</evidence>
<dbReference type="EMBL" id="CP146072">
    <property type="protein sequence ID" value="WWR37942.1"/>
    <property type="molecule type" value="Genomic_DNA"/>
</dbReference>
<dbReference type="GeneID" id="89546354"/>
<accession>A0ABZ2H6D2</accession>
<dbReference type="InterPro" id="IPR002725">
    <property type="entry name" value="YgjP-like_metallopeptidase"/>
</dbReference>
<dbReference type="PANTHER" id="PTHR30399:SF1">
    <property type="entry name" value="UTP PYROPHOSPHATASE"/>
    <property type="match status" value="1"/>
</dbReference>
<dbReference type="GO" id="GO:0008237">
    <property type="term" value="F:metallopeptidase activity"/>
    <property type="evidence" value="ECO:0007669"/>
    <property type="project" value="UniProtKB-KW"/>
</dbReference>
<dbReference type="PANTHER" id="PTHR30399">
    <property type="entry name" value="UNCHARACTERIZED PROTEIN YGJP"/>
    <property type="match status" value="1"/>
</dbReference>
<keyword evidence="2" id="KW-0378">Hydrolase</keyword>